<protein>
    <recommendedName>
        <fullName evidence="3">DUF4124 domain-containing protein</fullName>
    </recommendedName>
</protein>
<keyword evidence="2" id="KW-0732">Signal</keyword>
<feature type="compositionally biased region" description="Basic and acidic residues" evidence="1">
    <location>
        <begin position="79"/>
        <end position="95"/>
    </location>
</feature>
<feature type="compositionally biased region" description="Polar residues" evidence="1">
    <location>
        <begin position="130"/>
        <end position="145"/>
    </location>
</feature>
<keyword evidence="5" id="KW-1185">Reference proteome</keyword>
<reference evidence="4 5" key="1">
    <citation type="submission" date="2016-12" db="EMBL/GenBank/DDBJ databases">
        <authorList>
            <person name="Song W.-J."/>
            <person name="Kurnit D.M."/>
        </authorList>
    </citation>
    <scope>NUCLEOTIDE SEQUENCE [LARGE SCALE GENOMIC DNA]</scope>
    <source>
        <strain evidence="4 5">175</strain>
    </source>
</reference>
<feature type="region of interest" description="Disordered" evidence="1">
    <location>
        <begin position="79"/>
        <end position="145"/>
    </location>
</feature>
<dbReference type="Pfam" id="PF13511">
    <property type="entry name" value="DUF4124"/>
    <property type="match status" value="1"/>
</dbReference>
<dbReference type="InterPro" id="IPR025392">
    <property type="entry name" value="DUF4124"/>
</dbReference>
<proteinExistence type="predicted"/>
<dbReference type="EMBL" id="FXAM01000001">
    <property type="protein sequence ID" value="SMF94448.1"/>
    <property type="molecule type" value="Genomic_DNA"/>
</dbReference>
<accession>A0A1Y6CUY6</accession>
<dbReference type="AlphaFoldDB" id="A0A1Y6CUY6"/>
<dbReference type="Proteomes" id="UP000192923">
    <property type="component" value="Unassembled WGS sequence"/>
</dbReference>
<feature type="signal peptide" evidence="2">
    <location>
        <begin position="1"/>
        <end position="18"/>
    </location>
</feature>
<evidence type="ECO:0000256" key="1">
    <source>
        <dbReference type="SAM" id="MobiDB-lite"/>
    </source>
</evidence>
<feature type="domain" description="DUF4124" evidence="3">
    <location>
        <begin position="10"/>
        <end position="57"/>
    </location>
</feature>
<evidence type="ECO:0000259" key="3">
    <source>
        <dbReference type="Pfam" id="PF13511"/>
    </source>
</evidence>
<feature type="chain" id="PRO_5011008939" description="DUF4124 domain-containing protein" evidence="2">
    <location>
        <begin position="19"/>
        <end position="145"/>
    </location>
</feature>
<sequence length="145" mass="15541">MKAALRFLFVMVPALAGADTIYKCEDNGKAVFTATPTGPSCQPMGLKVIEADPKEAARLRRETELWNEQRREMVQDSLAREAKATQQRRKAELDAVKTNPRRSTKGGQWQSGLGADPGPEKATVPIAPDTASSGSGTNRGSAGGR</sequence>
<evidence type="ECO:0000313" key="5">
    <source>
        <dbReference type="Proteomes" id="UP000192923"/>
    </source>
</evidence>
<dbReference type="OrthoDB" id="5771047at2"/>
<dbReference type="RefSeq" id="WP_085211839.1">
    <property type="nucleotide sequence ID" value="NZ_FXAM01000001.1"/>
</dbReference>
<evidence type="ECO:0000256" key="2">
    <source>
        <dbReference type="SAM" id="SignalP"/>
    </source>
</evidence>
<evidence type="ECO:0000313" key="4">
    <source>
        <dbReference type="EMBL" id="SMF94448.1"/>
    </source>
</evidence>
<name>A0A1Y6CUY6_9GAMM</name>
<organism evidence="4 5">
    <name type="scientific">Methylomagnum ishizawai</name>
    <dbReference type="NCBI Taxonomy" id="1760988"/>
    <lineage>
        <taxon>Bacteria</taxon>
        <taxon>Pseudomonadati</taxon>
        <taxon>Pseudomonadota</taxon>
        <taxon>Gammaproteobacteria</taxon>
        <taxon>Methylococcales</taxon>
        <taxon>Methylococcaceae</taxon>
        <taxon>Methylomagnum</taxon>
    </lineage>
</organism>
<gene>
    <name evidence="4" type="ORF">SAMN02949497_1764</name>
</gene>